<organism evidence="2 3">
    <name type="scientific">Pirellulimonas nuda</name>
    <dbReference type="NCBI Taxonomy" id="2528009"/>
    <lineage>
        <taxon>Bacteria</taxon>
        <taxon>Pseudomonadati</taxon>
        <taxon>Planctomycetota</taxon>
        <taxon>Planctomycetia</taxon>
        <taxon>Pirellulales</taxon>
        <taxon>Lacipirellulaceae</taxon>
        <taxon>Pirellulimonas</taxon>
    </lineage>
</organism>
<reference evidence="2 3" key="1">
    <citation type="submission" date="2019-02" db="EMBL/GenBank/DDBJ databases">
        <title>Deep-cultivation of Planctomycetes and their phenomic and genomic characterization uncovers novel biology.</title>
        <authorList>
            <person name="Wiegand S."/>
            <person name="Jogler M."/>
            <person name="Boedeker C."/>
            <person name="Pinto D."/>
            <person name="Vollmers J."/>
            <person name="Rivas-Marin E."/>
            <person name="Kohn T."/>
            <person name="Peeters S.H."/>
            <person name="Heuer A."/>
            <person name="Rast P."/>
            <person name="Oberbeckmann S."/>
            <person name="Bunk B."/>
            <person name="Jeske O."/>
            <person name="Meyerdierks A."/>
            <person name="Storesund J.E."/>
            <person name="Kallscheuer N."/>
            <person name="Luecker S."/>
            <person name="Lage O.M."/>
            <person name="Pohl T."/>
            <person name="Merkel B.J."/>
            <person name="Hornburger P."/>
            <person name="Mueller R.-W."/>
            <person name="Bruemmer F."/>
            <person name="Labrenz M."/>
            <person name="Spormann A.M."/>
            <person name="Op den Camp H."/>
            <person name="Overmann J."/>
            <person name="Amann R."/>
            <person name="Jetten M.S.M."/>
            <person name="Mascher T."/>
            <person name="Medema M.H."/>
            <person name="Devos D.P."/>
            <person name="Kaster A.-K."/>
            <person name="Ovreas L."/>
            <person name="Rohde M."/>
            <person name="Galperin M.Y."/>
            <person name="Jogler C."/>
        </authorList>
    </citation>
    <scope>NUCLEOTIDE SEQUENCE [LARGE SCALE GENOMIC DNA]</scope>
    <source>
        <strain evidence="2 3">Pla175</strain>
    </source>
</reference>
<proteinExistence type="predicted"/>
<feature type="region of interest" description="Disordered" evidence="1">
    <location>
        <begin position="280"/>
        <end position="309"/>
    </location>
</feature>
<sequence length="309" mass="33364">MSAFWIAIGADIFGQVQTRRFRVGVVPVVGQVLLPRPEEPLRRPDWRAGGPTLSGKLLTGVRRRRIAAGAMEQQLKDDRSAAFDRGPQRFRCERVRGRVAQRPVGDPATEQVERHSQAGPFSHGRQGVDIGEPTPTGARGVEVAVKQIESHFFPVIGLVGVWLRDGRHAVFLSRIVFRARDRLAARAFRCFGLGSLLGDVAAPMCCVPACEGAARGGCDWRRMPLSARAWLAIGYRVLARHRHVDHPEKGGEGRIGYSALAAGGLLRTADPSARALHARPIASVGSPPPSPRPPRASAVPLHPAASCLA</sequence>
<dbReference type="Proteomes" id="UP000317429">
    <property type="component" value="Chromosome"/>
</dbReference>
<evidence type="ECO:0000256" key="1">
    <source>
        <dbReference type="SAM" id="MobiDB-lite"/>
    </source>
</evidence>
<dbReference type="AlphaFoldDB" id="A0A518DBS8"/>
<dbReference type="EMBL" id="CP036291">
    <property type="protein sequence ID" value="QDU88932.1"/>
    <property type="molecule type" value="Genomic_DNA"/>
</dbReference>
<feature type="region of interest" description="Disordered" evidence="1">
    <location>
        <begin position="96"/>
        <end position="135"/>
    </location>
</feature>
<accession>A0A518DBS8</accession>
<name>A0A518DBS8_9BACT</name>
<protein>
    <submittedName>
        <fullName evidence="2">Uncharacterized protein</fullName>
    </submittedName>
</protein>
<dbReference type="KEGG" id="pnd:Pla175_23160"/>
<evidence type="ECO:0000313" key="3">
    <source>
        <dbReference type="Proteomes" id="UP000317429"/>
    </source>
</evidence>
<evidence type="ECO:0000313" key="2">
    <source>
        <dbReference type="EMBL" id="QDU88932.1"/>
    </source>
</evidence>
<gene>
    <name evidence="2" type="ORF">Pla175_23160</name>
</gene>
<keyword evidence="3" id="KW-1185">Reference proteome</keyword>